<organism evidence="4 5">
    <name type="scientific">Streptomyces flaveus</name>
    <dbReference type="NCBI Taxonomy" id="66370"/>
    <lineage>
        <taxon>Bacteria</taxon>
        <taxon>Bacillati</taxon>
        <taxon>Actinomycetota</taxon>
        <taxon>Actinomycetes</taxon>
        <taxon>Kitasatosporales</taxon>
        <taxon>Streptomycetaceae</taxon>
        <taxon>Streptomyces</taxon>
        <taxon>Streptomyces aurantiacus group</taxon>
    </lineage>
</organism>
<dbReference type="PANTHER" id="PTHR35526">
    <property type="entry name" value="ANTI-SIGMA-F FACTOR RSBW-RELATED"/>
    <property type="match status" value="1"/>
</dbReference>
<evidence type="ECO:0000313" key="5">
    <source>
        <dbReference type="Proteomes" id="UP000637788"/>
    </source>
</evidence>
<protein>
    <recommendedName>
        <fullName evidence="3">Histidine kinase/HSP90-like ATPase domain-containing protein</fullName>
    </recommendedName>
</protein>
<dbReference type="AlphaFoldDB" id="A0A917QE14"/>
<reference evidence="4" key="1">
    <citation type="journal article" date="2014" name="Int. J. Syst. Evol. Microbiol.">
        <title>Complete genome sequence of Corynebacterium casei LMG S-19264T (=DSM 44701T), isolated from a smear-ripened cheese.</title>
        <authorList>
            <consortium name="US DOE Joint Genome Institute (JGI-PGF)"/>
            <person name="Walter F."/>
            <person name="Albersmeier A."/>
            <person name="Kalinowski J."/>
            <person name="Ruckert C."/>
        </authorList>
    </citation>
    <scope>NUCLEOTIDE SEQUENCE</scope>
    <source>
        <strain evidence="4">JCM 3035</strain>
    </source>
</reference>
<dbReference type="Pfam" id="PF13581">
    <property type="entry name" value="HATPase_c_2"/>
    <property type="match status" value="1"/>
</dbReference>
<dbReference type="Gene3D" id="3.30.565.10">
    <property type="entry name" value="Histidine kinase-like ATPase, C-terminal domain"/>
    <property type="match status" value="1"/>
</dbReference>
<gene>
    <name evidence="4" type="ORF">GCM10010094_02330</name>
</gene>
<keyword evidence="5" id="KW-1185">Reference proteome</keyword>
<dbReference type="SUPFAM" id="SSF55874">
    <property type="entry name" value="ATPase domain of HSP90 chaperone/DNA topoisomerase II/histidine kinase"/>
    <property type="match status" value="1"/>
</dbReference>
<dbReference type="InterPro" id="IPR003594">
    <property type="entry name" value="HATPase_dom"/>
</dbReference>
<dbReference type="InterPro" id="IPR050267">
    <property type="entry name" value="Anti-sigma-factor_SerPK"/>
</dbReference>
<sequence>MELERESLSPLLGSQRERNPMPNPEAPALLTHDWSMGYPMTLRSVRLTRLHVRRRLTMWQWAGDIDDAVLVASELVANAVRHARVIGHELWLRLAELEDGGLIVEVSDPVRAVPRTDVAPDGEGSRGLLVVTQLADDLVWFLRPEVGKTVRARLALPQSCTSGT</sequence>
<dbReference type="Proteomes" id="UP000637788">
    <property type="component" value="Unassembled WGS sequence"/>
</dbReference>
<evidence type="ECO:0000313" key="4">
    <source>
        <dbReference type="EMBL" id="GGK45982.1"/>
    </source>
</evidence>
<name>A0A917QE14_9ACTN</name>
<comment type="caution">
    <text evidence="4">The sequence shown here is derived from an EMBL/GenBank/DDBJ whole genome shotgun (WGS) entry which is preliminary data.</text>
</comment>
<proteinExistence type="predicted"/>
<dbReference type="CDD" id="cd16936">
    <property type="entry name" value="HATPase_RsbW-like"/>
    <property type="match status" value="1"/>
</dbReference>
<dbReference type="EMBL" id="BMPQ01000001">
    <property type="protein sequence ID" value="GGK45982.1"/>
    <property type="molecule type" value="Genomic_DNA"/>
</dbReference>
<dbReference type="InterPro" id="IPR036890">
    <property type="entry name" value="HATPase_C_sf"/>
</dbReference>
<dbReference type="PANTHER" id="PTHR35526:SF3">
    <property type="entry name" value="ANTI-SIGMA-F FACTOR RSBW"/>
    <property type="match status" value="1"/>
</dbReference>
<evidence type="ECO:0000256" key="1">
    <source>
        <dbReference type="ARBA" id="ARBA00022527"/>
    </source>
</evidence>
<evidence type="ECO:0000256" key="2">
    <source>
        <dbReference type="SAM" id="MobiDB-lite"/>
    </source>
</evidence>
<keyword evidence="1" id="KW-0723">Serine/threonine-protein kinase</keyword>
<evidence type="ECO:0000259" key="3">
    <source>
        <dbReference type="Pfam" id="PF13581"/>
    </source>
</evidence>
<dbReference type="GO" id="GO:0004674">
    <property type="term" value="F:protein serine/threonine kinase activity"/>
    <property type="evidence" value="ECO:0007669"/>
    <property type="project" value="UniProtKB-KW"/>
</dbReference>
<keyword evidence="1" id="KW-0418">Kinase</keyword>
<keyword evidence="1" id="KW-0808">Transferase</keyword>
<feature type="region of interest" description="Disordered" evidence="2">
    <location>
        <begin position="1"/>
        <end position="26"/>
    </location>
</feature>
<accession>A0A917QE14</accession>
<reference evidence="4" key="2">
    <citation type="submission" date="2020-09" db="EMBL/GenBank/DDBJ databases">
        <authorList>
            <person name="Sun Q."/>
            <person name="Ohkuma M."/>
        </authorList>
    </citation>
    <scope>NUCLEOTIDE SEQUENCE</scope>
    <source>
        <strain evidence="4">JCM 3035</strain>
    </source>
</reference>
<feature type="domain" description="Histidine kinase/HSP90-like ATPase" evidence="3">
    <location>
        <begin position="41"/>
        <end position="153"/>
    </location>
</feature>